<proteinExistence type="predicted"/>
<protein>
    <submittedName>
        <fullName evidence="1">Uncharacterized protein</fullName>
    </submittedName>
</protein>
<reference evidence="1" key="2">
    <citation type="journal article" date="2015" name="Data Brief">
        <title>Shoot transcriptome of the giant reed, Arundo donax.</title>
        <authorList>
            <person name="Barrero R.A."/>
            <person name="Guerrero F.D."/>
            <person name="Moolhuijzen P."/>
            <person name="Goolsby J.A."/>
            <person name="Tidwell J."/>
            <person name="Bellgard S.E."/>
            <person name="Bellgard M.I."/>
        </authorList>
    </citation>
    <scope>NUCLEOTIDE SEQUENCE</scope>
    <source>
        <tissue evidence="1">Shoot tissue taken approximately 20 cm above the soil surface</tissue>
    </source>
</reference>
<organism evidence="1">
    <name type="scientific">Arundo donax</name>
    <name type="common">Giant reed</name>
    <name type="synonym">Donax arundinaceus</name>
    <dbReference type="NCBI Taxonomy" id="35708"/>
    <lineage>
        <taxon>Eukaryota</taxon>
        <taxon>Viridiplantae</taxon>
        <taxon>Streptophyta</taxon>
        <taxon>Embryophyta</taxon>
        <taxon>Tracheophyta</taxon>
        <taxon>Spermatophyta</taxon>
        <taxon>Magnoliopsida</taxon>
        <taxon>Liliopsida</taxon>
        <taxon>Poales</taxon>
        <taxon>Poaceae</taxon>
        <taxon>PACMAD clade</taxon>
        <taxon>Arundinoideae</taxon>
        <taxon>Arundineae</taxon>
        <taxon>Arundo</taxon>
    </lineage>
</organism>
<reference evidence="1" key="1">
    <citation type="submission" date="2014-09" db="EMBL/GenBank/DDBJ databases">
        <authorList>
            <person name="Magalhaes I.L.F."/>
            <person name="Oliveira U."/>
            <person name="Santos F.R."/>
            <person name="Vidigal T.H.D.A."/>
            <person name="Brescovit A.D."/>
            <person name="Santos A.J."/>
        </authorList>
    </citation>
    <scope>NUCLEOTIDE SEQUENCE</scope>
    <source>
        <tissue evidence="1">Shoot tissue taken approximately 20 cm above the soil surface</tissue>
    </source>
</reference>
<name>A0A0A9AB57_ARUDO</name>
<dbReference type="EMBL" id="GBRH01250757">
    <property type="protein sequence ID" value="JAD47138.1"/>
    <property type="molecule type" value="Transcribed_RNA"/>
</dbReference>
<dbReference type="AlphaFoldDB" id="A0A0A9AB57"/>
<evidence type="ECO:0000313" key="1">
    <source>
        <dbReference type="EMBL" id="JAD47138.1"/>
    </source>
</evidence>
<accession>A0A0A9AB57</accession>
<dbReference type="EMBL" id="GBRH01183380">
    <property type="protein sequence ID" value="JAE14516.1"/>
    <property type="molecule type" value="Transcribed_RNA"/>
</dbReference>
<sequence length="49" mass="5409">MPRSSEGPKQPFNPGSKVSFTLYSYTFIDVNQTIEILSQPGFKATSSPK</sequence>